<keyword evidence="1" id="KW-0472">Membrane</keyword>
<feature type="transmembrane region" description="Helical" evidence="1">
    <location>
        <begin position="48"/>
        <end position="72"/>
    </location>
</feature>
<dbReference type="AlphaFoldDB" id="A0AA96L9Y2"/>
<dbReference type="Proteomes" id="UP001305702">
    <property type="component" value="Chromosome"/>
</dbReference>
<proteinExistence type="predicted"/>
<dbReference type="InterPro" id="IPR009845">
    <property type="entry name" value="DUF1405"/>
</dbReference>
<feature type="transmembrane region" description="Helical" evidence="1">
    <location>
        <begin position="17"/>
        <end position="36"/>
    </location>
</feature>
<keyword evidence="1" id="KW-1133">Transmembrane helix</keyword>
<dbReference type="PANTHER" id="PTHR40042:SF1">
    <property type="entry name" value="DUF1405 DOMAIN-CONTAINING PROTEIN"/>
    <property type="match status" value="1"/>
</dbReference>
<dbReference type="EMBL" id="CP130318">
    <property type="protein sequence ID" value="WNQ09263.1"/>
    <property type="molecule type" value="Genomic_DNA"/>
</dbReference>
<gene>
    <name evidence="2" type="ORF">MJA45_16665</name>
</gene>
<accession>A0AA96L9Y2</accession>
<keyword evidence="3" id="KW-1185">Reference proteome</keyword>
<evidence type="ECO:0000313" key="2">
    <source>
        <dbReference type="EMBL" id="WNQ09263.1"/>
    </source>
</evidence>
<protein>
    <submittedName>
        <fullName evidence="2">DUF1405 domain-containing protein</fullName>
    </submittedName>
</protein>
<sequence length="220" mass="25285">MKLSYYWSREFLTAPRFLWLLFTVNLLGTIYGYEWYGSQMAVTIEEKPLWMVFLVPDSPTASLFFTLSLLYLLGDRRRGSVRTGPLRRVVEAVGLVASFKYGIWAVVMIVAGARLGDPVGWQDWMLSLSHLGMAAEALLYFRFMTISPAAIGWAGVWVMLNDYVDYTFDIYPWLPDSLDPYVLIVRGFTVVLSLFSVILFFLLWWAVCRKPSYLSPKDLP</sequence>
<name>A0AA96L9Y2_9BACL</name>
<feature type="transmembrane region" description="Helical" evidence="1">
    <location>
        <begin position="92"/>
        <end position="116"/>
    </location>
</feature>
<feature type="transmembrane region" description="Helical" evidence="1">
    <location>
        <begin position="180"/>
        <end position="207"/>
    </location>
</feature>
<organism evidence="2 3">
    <name type="scientific">Paenibacillus aurantius</name>
    <dbReference type="NCBI Taxonomy" id="2918900"/>
    <lineage>
        <taxon>Bacteria</taxon>
        <taxon>Bacillati</taxon>
        <taxon>Bacillota</taxon>
        <taxon>Bacilli</taxon>
        <taxon>Bacillales</taxon>
        <taxon>Paenibacillaceae</taxon>
        <taxon>Paenibacillus</taxon>
    </lineage>
</organism>
<feature type="transmembrane region" description="Helical" evidence="1">
    <location>
        <begin position="137"/>
        <end position="160"/>
    </location>
</feature>
<dbReference type="Pfam" id="PF07187">
    <property type="entry name" value="DUF1405"/>
    <property type="match status" value="1"/>
</dbReference>
<dbReference type="KEGG" id="paun:MJA45_16665"/>
<dbReference type="PANTHER" id="PTHR40042">
    <property type="entry name" value="HYPOTHETICAL MEMBRANE SPANNING PROTEIN"/>
    <property type="match status" value="1"/>
</dbReference>
<evidence type="ECO:0000256" key="1">
    <source>
        <dbReference type="SAM" id="Phobius"/>
    </source>
</evidence>
<reference evidence="2 3" key="1">
    <citation type="submission" date="2022-02" db="EMBL/GenBank/DDBJ databases">
        <title>Paenibacillus sp. MBLB1776 Whole Genome Shotgun Sequencing.</title>
        <authorList>
            <person name="Hwang C.Y."/>
            <person name="Cho E.-S."/>
            <person name="Seo M.-J."/>
        </authorList>
    </citation>
    <scope>NUCLEOTIDE SEQUENCE [LARGE SCALE GENOMIC DNA]</scope>
    <source>
        <strain evidence="2 3">MBLB1776</strain>
    </source>
</reference>
<evidence type="ECO:0000313" key="3">
    <source>
        <dbReference type="Proteomes" id="UP001305702"/>
    </source>
</evidence>
<keyword evidence="1" id="KW-0812">Transmembrane</keyword>